<dbReference type="PROSITE" id="PS00600">
    <property type="entry name" value="AA_TRANSFER_CLASS_3"/>
    <property type="match status" value="1"/>
</dbReference>
<reference evidence="4" key="1">
    <citation type="submission" date="2016-10" db="EMBL/GenBank/DDBJ databases">
        <title>Sequence of Gallionella enrichment culture.</title>
        <authorList>
            <person name="Poehlein A."/>
            <person name="Muehling M."/>
            <person name="Daniel R."/>
        </authorList>
    </citation>
    <scope>NUCLEOTIDE SEQUENCE</scope>
</reference>
<dbReference type="SUPFAM" id="SSF53383">
    <property type="entry name" value="PLP-dependent transferases"/>
    <property type="match status" value="1"/>
</dbReference>
<dbReference type="GO" id="GO:0004015">
    <property type="term" value="F:adenosylmethionine-8-amino-7-oxononanoate transaminase activity"/>
    <property type="evidence" value="ECO:0007669"/>
    <property type="project" value="UniProtKB-EC"/>
</dbReference>
<keyword evidence="3" id="KW-0663">Pyridoxal phosphate</keyword>
<organism evidence="4">
    <name type="scientific">mine drainage metagenome</name>
    <dbReference type="NCBI Taxonomy" id="410659"/>
    <lineage>
        <taxon>unclassified sequences</taxon>
        <taxon>metagenomes</taxon>
        <taxon>ecological metagenomes</taxon>
    </lineage>
</organism>
<dbReference type="InterPro" id="IPR015422">
    <property type="entry name" value="PyrdxlP-dep_Trfase_small"/>
</dbReference>
<gene>
    <name evidence="4" type="primary">bioA_11</name>
    <name evidence="4" type="ORF">GALL_441940</name>
</gene>
<name>A0A1J5Q2D4_9ZZZZ</name>
<evidence type="ECO:0000256" key="2">
    <source>
        <dbReference type="ARBA" id="ARBA00008954"/>
    </source>
</evidence>
<keyword evidence="4" id="KW-0808">Transferase</keyword>
<evidence type="ECO:0000313" key="4">
    <source>
        <dbReference type="EMBL" id="OIQ74159.1"/>
    </source>
</evidence>
<dbReference type="InterPro" id="IPR015421">
    <property type="entry name" value="PyrdxlP-dep_Trfase_major"/>
</dbReference>
<dbReference type="EC" id="2.6.1.62" evidence="4"/>
<dbReference type="Pfam" id="PF00202">
    <property type="entry name" value="Aminotran_3"/>
    <property type="match status" value="1"/>
</dbReference>
<dbReference type="InterPro" id="IPR049704">
    <property type="entry name" value="Aminotrans_3_PPA_site"/>
</dbReference>
<accession>A0A1J5Q2D4</accession>
<dbReference type="AlphaFoldDB" id="A0A1J5Q2D4"/>
<evidence type="ECO:0000256" key="3">
    <source>
        <dbReference type="ARBA" id="ARBA00022898"/>
    </source>
</evidence>
<proteinExistence type="inferred from homology"/>
<protein>
    <submittedName>
        <fullName evidence="4">Adenosylmethionine-8-amino-7-oxononanoate aminotransferase</fullName>
        <ecNumber evidence="4">2.6.1.62</ecNumber>
    </submittedName>
</protein>
<dbReference type="FunFam" id="3.40.640.10:FF:000004">
    <property type="entry name" value="Acetylornithine aminotransferase"/>
    <property type="match status" value="1"/>
</dbReference>
<dbReference type="Gene3D" id="3.40.640.10">
    <property type="entry name" value="Type I PLP-dependent aspartate aminotransferase-like (Major domain)"/>
    <property type="match status" value="1"/>
</dbReference>
<comment type="cofactor">
    <cofactor evidence="1">
        <name>pyridoxal 5'-phosphate</name>
        <dbReference type="ChEBI" id="CHEBI:597326"/>
    </cofactor>
</comment>
<dbReference type="Gene3D" id="3.90.1150.10">
    <property type="entry name" value="Aspartate Aminotransferase, domain 1"/>
    <property type="match status" value="1"/>
</dbReference>
<dbReference type="CDD" id="cd00610">
    <property type="entry name" value="OAT_like"/>
    <property type="match status" value="1"/>
</dbReference>
<comment type="similarity">
    <text evidence="2">Belongs to the class-III pyridoxal-phosphate-dependent aminotransferase family.</text>
</comment>
<dbReference type="NCBIfam" id="NF005685">
    <property type="entry name" value="PRK07483.1"/>
    <property type="match status" value="1"/>
</dbReference>
<dbReference type="PANTHER" id="PTHR43094:SF1">
    <property type="entry name" value="AMINOTRANSFERASE CLASS-III"/>
    <property type="match status" value="1"/>
</dbReference>
<dbReference type="GO" id="GO:0030170">
    <property type="term" value="F:pyridoxal phosphate binding"/>
    <property type="evidence" value="ECO:0007669"/>
    <property type="project" value="InterPro"/>
</dbReference>
<dbReference type="EMBL" id="MLJW01002604">
    <property type="protein sequence ID" value="OIQ74159.1"/>
    <property type="molecule type" value="Genomic_DNA"/>
</dbReference>
<dbReference type="GO" id="GO:0005829">
    <property type="term" value="C:cytosol"/>
    <property type="evidence" value="ECO:0007669"/>
    <property type="project" value="TreeGrafter"/>
</dbReference>
<dbReference type="InterPro" id="IPR005814">
    <property type="entry name" value="Aminotrans_3"/>
</dbReference>
<dbReference type="InterPro" id="IPR015424">
    <property type="entry name" value="PyrdxlP-dep_Trfase"/>
</dbReference>
<sequence length="442" mass="46741">MANHIFGRSTKGTLPTAVRGEGCYLIDAAGKRYLDGSGGAAVSCLGHSDAGVRAALHTQLDRLEFAHTGFFTSEPAEALADRLIAAAPEGIDRVYLVSGGSEAMEASLKLARQYFMEIGQPDRHRVISRRQSYHGNTLGALAAGGNAWRRAQFAPLLVETSHIAPCYEYRDCRADETPEAYGLRVAEELEAEILRLGPQTVMAFVAETVVGATSGAVPPVAGYLKRIREICTRHGVLLILDEVMCGMGRTGHLFACAEDGVAPDMILIAKGLGAGYQPIGAVLASARIYDAIAAGSGFFQHGHTYMGHPMAAAAAGAVLDAIQSRNLLPRVLAQGERLTAALTEALGQHSNVGDIRGRGLFRGIELVADRDTKTPFDPALGIHKKVKALAFEAGLICYPMGGTIDGVRGDHVLLAPPFIISDNEIGELVEKLSGAIRGAIGH</sequence>
<dbReference type="PANTHER" id="PTHR43094">
    <property type="entry name" value="AMINOTRANSFERASE"/>
    <property type="match status" value="1"/>
</dbReference>
<comment type="caution">
    <text evidence="4">The sequence shown here is derived from an EMBL/GenBank/DDBJ whole genome shotgun (WGS) entry which is preliminary data.</text>
</comment>
<evidence type="ECO:0000256" key="1">
    <source>
        <dbReference type="ARBA" id="ARBA00001933"/>
    </source>
</evidence>
<keyword evidence="4" id="KW-0032">Aminotransferase</keyword>